<dbReference type="GO" id="GO:0006950">
    <property type="term" value="P:response to stress"/>
    <property type="evidence" value="ECO:0007669"/>
    <property type="project" value="TreeGrafter"/>
</dbReference>
<dbReference type="SMART" id="SM00347">
    <property type="entry name" value="HTH_MARR"/>
    <property type="match status" value="1"/>
</dbReference>
<evidence type="ECO:0000259" key="1">
    <source>
        <dbReference type="PROSITE" id="PS50995"/>
    </source>
</evidence>
<dbReference type="PROSITE" id="PS50995">
    <property type="entry name" value="HTH_MARR_2"/>
    <property type="match status" value="1"/>
</dbReference>
<dbReference type="SUPFAM" id="SSF46785">
    <property type="entry name" value="Winged helix' DNA-binding domain"/>
    <property type="match status" value="1"/>
</dbReference>
<dbReference type="Proteomes" id="UP000294911">
    <property type="component" value="Unassembled WGS sequence"/>
</dbReference>
<dbReference type="GO" id="GO:0003700">
    <property type="term" value="F:DNA-binding transcription factor activity"/>
    <property type="evidence" value="ECO:0007669"/>
    <property type="project" value="InterPro"/>
</dbReference>
<dbReference type="Gene3D" id="1.10.10.10">
    <property type="entry name" value="Winged helix-like DNA-binding domain superfamily/Winged helix DNA-binding domain"/>
    <property type="match status" value="1"/>
</dbReference>
<dbReference type="Pfam" id="PF12802">
    <property type="entry name" value="MarR_2"/>
    <property type="match status" value="1"/>
</dbReference>
<evidence type="ECO:0000313" key="3">
    <source>
        <dbReference type="Proteomes" id="UP000294911"/>
    </source>
</evidence>
<accession>A0A4R2QGA9</accession>
<dbReference type="EMBL" id="SLXQ01000012">
    <property type="protein sequence ID" value="TCP47368.1"/>
    <property type="molecule type" value="Genomic_DNA"/>
</dbReference>
<dbReference type="PANTHER" id="PTHR33164:SF57">
    <property type="entry name" value="MARR-FAMILY TRANSCRIPTIONAL REGULATOR"/>
    <property type="match status" value="1"/>
</dbReference>
<proteinExistence type="predicted"/>
<gene>
    <name evidence="2" type="ORF">EV191_112164</name>
</gene>
<dbReference type="InterPro" id="IPR039422">
    <property type="entry name" value="MarR/SlyA-like"/>
</dbReference>
<dbReference type="InterPro" id="IPR036390">
    <property type="entry name" value="WH_DNA-bd_sf"/>
</dbReference>
<dbReference type="InterPro" id="IPR036388">
    <property type="entry name" value="WH-like_DNA-bd_sf"/>
</dbReference>
<keyword evidence="3" id="KW-1185">Reference proteome</keyword>
<dbReference type="PANTHER" id="PTHR33164">
    <property type="entry name" value="TRANSCRIPTIONAL REGULATOR, MARR FAMILY"/>
    <property type="match status" value="1"/>
</dbReference>
<comment type="caution">
    <text evidence="2">The sequence shown here is derived from an EMBL/GenBank/DDBJ whole genome shotgun (WGS) entry which is preliminary data.</text>
</comment>
<dbReference type="RefSeq" id="WP_132879340.1">
    <property type="nucleotide sequence ID" value="NZ_SLXQ01000012.1"/>
</dbReference>
<reference evidence="2 3" key="1">
    <citation type="submission" date="2019-03" db="EMBL/GenBank/DDBJ databases">
        <title>Genomic Encyclopedia of Type Strains, Phase IV (KMG-IV): sequencing the most valuable type-strain genomes for metagenomic binning, comparative biology and taxonomic classification.</title>
        <authorList>
            <person name="Goeker M."/>
        </authorList>
    </citation>
    <scope>NUCLEOTIDE SEQUENCE [LARGE SCALE GENOMIC DNA]</scope>
    <source>
        <strain evidence="2 3">DSM 45765</strain>
    </source>
</reference>
<protein>
    <submittedName>
        <fullName evidence="2">DNA-binding MarR family transcriptional regulator</fullName>
    </submittedName>
</protein>
<dbReference type="InterPro" id="IPR000835">
    <property type="entry name" value="HTH_MarR-typ"/>
</dbReference>
<evidence type="ECO:0000313" key="2">
    <source>
        <dbReference type="EMBL" id="TCP47368.1"/>
    </source>
</evidence>
<dbReference type="OrthoDB" id="3216907at2"/>
<dbReference type="GO" id="GO:0003677">
    <property type="term" value="F:DNA binding"/>
    <property type="evidence" value="ECO:0007669"/>
    <property type="project" value="UniProtKB-KW"/>
</dbReference>
<organism evidence="2 3">
    <name type="scientific">Tamaricihabitans halophyticus</name>
    <dbReference type="NCBI Taxonomy" id="1262583"/>
    <lineage>
        <taxon>Bacteria</taxon>
        <taxon>Bacillati</taxon>
        <taxon>Actinomycetota</taxon>
        <taxon>Actinomycetes</taxon>
        <taxon>Pseudonocardiales</taxon>
        <taxon>Pseudonocardiaceae</taxon>
        <taxon>Tamaricihabitans</taxon>
    </lineage>
</organism>
<feature type="domain" description="HTH marR-type" evidence="1">
    <location>
        <begin position="17"/>
        <end position="148"/>
    </location>
</feature>
<sequence>MTHTEAVPTEAGTAEPEFGLAVGLVRLAGVVQHVFGEISREYDLTSQQTQLLCMLVNGPVPMATLSRLLHLEKSSLTGLVDRVERRGLVRRQRCAQDRRVWRVSLTDEGERLGNDTHRDTIDRLEKLAGDIPANDRDQLTALIARMVRGTG</sequence>
<dbReference type="AlphaFoldDB" id="A0A4R2QGA9"/>
<dbReference type="PRINTS" id="PR00598">
    <property type="entry name" value="HTHMARR"/>
</dbReference>
<keyword evidence="2" id="KW-0238">DNA-binding</keyword>
<name>A0A4R2QGA9_9PSEU</name>